<proteinExistence type="predicted"/>
<reference evidence="3 4" key="1">
    <citation type="submission" date="2019-09" db="EMBL/GenBank/DDBJ databases">
        <authorList>
            <person name="Brejova B."/>
        </authorList>
    </citation>
    <scope>NUCLEOTIDE SEQUENCE [LARGE SCALE GENOMIC DNA]</scope>
</reference>
<evidence type="ECO:0000256" key="1">
    <source>
        <dbReference type="SAM" id="MobiDB-lite"/>
    </source>
</evidence>
<feature type="chain" id="PRO_5022794670" description="Hyphally-regulated cell wall protein N-terminal domain-containing protein" evidence="2">
    <location>
        <begin position="24"/>
        <end position="282"/>
    </location>
</feature>
<protein>
    <recommendedName>
        <fullName evidence="5">Hyphally-regulated cell wall protein N-terminal domain-containing protein</fullName>
    </recommendedName>
</protein>
<sequence length="282" mass="28518">MKFSKTAIFLFATYSFAAPVTEANSGNGGYDSKSKCSTCVKVIPGVISGMIGGGTGGTIGTGATGGAITGTTTGGTTSGGTTSGGTASGGTTLGQNTVNNVSNITNKVSNTNTSNNSANNTNNNTNGNTNKNANNNNNDNKNNNSNENQNNNTNQNANYQVNFSANFNVVTIYILPNGILSLTPANGSVPFSYIINGNSLITASPGFSSGTVVVNSDGSLQIVQSGSSFNNWISEGGYITPGGRTIYACPDSTGAYTLYCDNVCPGGKIVAFTSDGTCGLQK</sequence>
<feature type="compositionally biased region" description="Low complexity" evidence="1">
    <location>
        <begin position="95"/>
        <end position="156"/>
    </location>
</feature>
<evidence type="ECO:0008006" key="5">
    <source>
        <dbReference type="Google" id="ProtNLM"/>
    </source>
</evidence>
<organism evidence="3 4">
    <name type="scientific">Magnusiomyces paraingens</name>
    <dbReference type="NCBI Taxonomy" id="2606893"/>
    <lineage>
        <taxon>Eukaryota</taxon>
        <taxon>Fungi</taxon>
        <taxon>Dikarya</taxon>
        <taxon>Ascomycota</taxon>
        <taxon>Saccharomycotina</taxon>
        <taxon>Dipodascomycetes</taxon>
        <taxon>Dipodascales</taxon>
        <taxon>Dipodascaceae</taxon>
        <taxon>Magnusiomyces</taxon>
    </lineage>
</organism>
<feature type="signal peptide" evidence="2">
    <location>
        <begin position="1"/>
        <end position="23"/>
    </location>
</feature>
<evidence type="ECO:0000256" key="2">
    <source>
        <dbReference type="SAM" id="SignalP"/>
    </source>
</evidence>
<dbReference type="GeneID" id="43582423"/>
<gene>
    <name evidence="3" type="ORF">SAPINGB_P003606</name>
</gene>
<name>A0A5E8BQ68_9ASCO</name>
<keyword evidence="4" id="KW-1185">Reference proteome</keyword>
<keyword evidence="2" id="KW-0732">Signal</keyword>
<evidence type="ECO:0000313" key="4">
    <source>
        <dbReference type="Proteomes" id="UP000398389"/>
    </source>
</evidence>
<dbReference type="Proteomes" id="UP000398389">
    <property type="component" value="Unassembled WGS sequence"/>
</dbReference>
<dbReference type="AlphaFoldDB" id="A0A5E8BQ68"/>
<dbReference type="RefSeq" id="XP_031854214.1">
    <property type="nucleotide sequence ID" value="XM_031998323.1"/>
</dbReference>
<feature type="compositionally biased region" description="Gly residues" evidence="1">
    <location>
        <begin position="70"/>
        <end position="92"/>
    </location>
</feature>
<evidence type="ECO:0000313" key="3">
    <source>
        <dbReference type="EMBL" id="VVT53503.1"/>
    </source>
</evidence>
<dbReference type="EMBL" id="CABVLU010000003">
    <property type="protein sequence ID" value="VVT53503.1"/>
    <property type="molecule type" value="Genomic_DNA"/>
</dbReference>
<feature type="region of interest" description="Disordered" evidence="1">
    <location>
        <begin position="70"/>
        <end position="156"/>
    </location>
</feature>
<accession>A0A5E8BQ68</accession>